<comment type="caution">
    <text evidence="1">The sequence shown here is derived from an EMBL/GenBank/DDBJ whole genome shotgun (WGS) entry which is preliminary data.</text>
</comment>
<sequence>MYEPRRALQNKDWESFKRFFQQDKKALLEPFDLAGSTAIHITAIYKQPQLLKELLQMLSPRDRWHALRRKNDLQSNLLHVVDTSVEVAEVVLNCEKVLPRPPDDEIDEREMEEKELPLLEIRNLMGETPIYRAAIDGNLELLKYLTKKVADLEKHFHRKDKVSILHSAVVAQRFEVALWLLKLDKKRSGGKLANKKDENGCTCLQLLSTMSPVFRSGTQLGIVKQFIYDYFLPEYKYHEDEVDASSNDHIPTSDIEKGENSIKPYISVLSRINSAIWNRLSNEWDGIRRLMKNKKKNILAEQLANDLAIEDDSWRKNFIHEQKTPNILPAILRSKVSTLGKQSQPNREKEQTEQSSHSNSEYTPLLLAAASGIVEIVDKLLKMYPEVIDHVSEDELNILHVAVMYRQREIYRIIKKYGAEKWLNYQLSRNGNSLLHQVGSTEFYRKRQKSGIAYQLQDELRWFHRVEKILPSYLIIHCNDDHLTAEDHFNEQHSEMLKEARQWIKDTSQSCSTVAVLVATVVFTAAYTIPGGNDERGVPVFLSSPIFLFFTIMDVVALASSLASVVMFLSILTSPFEMQDFRNSLPRKLSVGFGFLFFSLITTMLAFSATILLTIRLEKTKWTSTLVYSAAFFPVAVFGLFEFPFYVAANGISEMMKKLRKVLPSSFKRSKSSKVVKKKNIENTDDHL</sequence>
<dbReference type="Proteomes" id="UP000828941">
    <property type="component" value="Chromosome 2"/>
</dbReference>
<evidence type="ECO:0000313" key="1">
    <source>
        <dbReference type="EMBL" id="KAI4354010.1"/>
    </source>
</evidence>
<protein>
    <submittedName>
        <fullName evidence="1">Uncharacterized protein</fullName>
    </submittedName>
</protein>
<gene>
    <name evidence="1" type="ORF">L6164_002914</name>
</gene>
<accession>A0ACB9PZ81</accession>
<proteinExistence type="predicted"/>
<evidence type="ECO:0000313" key="2">
    <source>
        <dbReference type="Proteomes" id="UP000828941"/>
    </source>
</evidence>
<name>A0ACB9PZ81_BAUVA</name>
<keyword evidence="2" id="KW-1185">Reference proteome</keyword>
<reference evidence="1 2" key="1">
    <citation type="journal article" date="2022" name="DNA Res.">
        <title>Chromosomal-level genome assembly of the orchid tree Bauhinia variegata (Leguminosae; Cercidoideae) supports the allotetraploid origin hypothesis of Bauhinia.</title>
        <authorList>
            <person name="Zhong Y."/>
            <person name="Chen Y."/>
            <person name="Zheng D."/>
            <person name="Pang J."/>
            <person name="Liu Y."/>
            <person name="Luo S."/>
            <person name="Meng S."/>
            <person name="Qian L."/>
            <person name="Wei D."/>
            <person name="Dai S."/>
            <person name="Zhou R."/>
        </authorList>
    </citation>
    <scope>NUCLEOTIDE SEQUENCE [LARGE SCALE GENOMIC DNA]</scope>
    <source>
        <strain evidence="1">BV-YZ2020</strain>
    </source>
</reference>
<dbReference type="EMBL" id="CM039427">
    <property type="protein sequence ID" value="KAI4354010.1"/>
    <property type="molecule type" value="Genomic_DNA"/>
</dbReference>
<organism evidence="1 2">
    <name type="scientific">Bauhinia variegata</name>
    <name type="common">Purple orchid tree</name>
    <name type="synonym">Phanera variegata</name>
    <dbReference type="NCBI Taxonomy" id="167791"/>
    <lineage>
        <taxon>Eukaryota</taxon>
        <taxon>Viridiplantae</taxon>
        <taxon>Streptophyta</taxon>
        <taxon>Embryophyta</taxon>
        <taxon>Tracheophyta</taxon>
        <taxon>Spermatophyta</taxon>
        <taxon>Magnoliopsida</taxon>
        <taxon>eudicotyledons</taxon>
        <taxon>Gunneridae</taxon>
        <taxon>Pentapetalae</taxon>
        <taxon>rosids</taxon>
        <taxon>fabids</taxon>
        <taxon>Fabales</taxon>
        <taxon>Fabaceae</taxon>
        <taxon>Cercidoideae</taxon>
        <taxon>Cercideae</taxon>
        <taxon>Bauhiniinae</taxon>
        <taxon>Bauhinia</taxon>
    </lineage>
</organism>